<dbReference type="EnsemblPlants" id="Pp3c10_21610V3.2">
    <property type="protein sequence ID" value="PAC:32901047.CDS.1"/>
    <property type="gene ID" value="Pp3c10_21610"/>
</dbReference>
<dbReference type="EMBL" id="ABEU02000010">
    <property type="status" value="NOT_ANNOTATED_CDS"/>
    <property type="molecule type" value="Genomic_DNA"/>
</dbReference>
<protein>
    <submittedName>
        <fullName evidence="1">Uncharacterized protein</fullName>
    </submittedName>
</protein>
<reference evidence="1 2" key="2">
    <citation type="journal article" date="2018" name="Plant J.">
        <title>The Physcomitrella patens chromosome-scale assembly reveals moss genome structure and evolution.</title>
        <authorList>
            <person name="Lang D."/>
            <person name="Ullrich K.K."/>
            <person name="Murat F."/>
            <person name="Fuchs J."/>
            <person name="Jenkins J."/>
            <person name="Haas F.B."/>
            <person name="Piednoel M."/>
            <person name="Gundlach H."/>
            <person name="Van Bel M."/>
            <person name="Meyberg R."/>
            <person name="Vives C."/>
            <person name="Morata J."/>
            <person name="Symeonidi A."/>
            <person name="Hiss M."/>
            <person name="Muchero W."/>
            <person name="Kamisugi Y."/>
            <person name="Saleh O."/>
            <person name="Blanc G."/>
            <person name="Decker E.L."/>
            <person name="van Gessel N."/>
            <person name="Grimwood J."/>
            <person name="Hayes R.D."/>
            <person name="Graham S.W."/>
            <person name="Gunter L.E."/>
            <person name="McDaniel S.F."/>
            <person name="Hoernstein S.N.W."/>
            <person name="Larsson A."/>
            <person name="Li F.W."/>
            <person name="Perroud P.F."/>
            <person name="Phillips J."/>
            <person name="Ranjan P."/>
            <person name="Rokshar D.S."/>
            <person name="Rothfels C.J."/>
            <person name="Schneider L."/>
            <person name="Shu S."/>
            <person name="Stevenson D.W."/>
            <person name="Thummler F."/>
            <person name="Tillich M."/>
            <person name="Villarreal Aguilar J.C."/>
            <person name="Widiez T."/>
            <person name="Wong G.K."/>
            <person name="Wymore A."/>
            <person name="Zhang Y."/>
            <person name="Zimmer A.D."/>
            <person name="Quatrano R.S."/>
            <person name="Mayer K.F.X."/>
            <person name="Goodstein D."/>
            <person name="Casacuberta J.M."/>
            <person name="Vandepoele K."/>
            <person name="Reski R."/>
            <person name="Cuming A.C."/>
            <person name="Tuskan G.A."/>
            <person name="Maumus F."/>
            <person name="Salse J."/>
            <person name="Schmutz J."/>
            <person name="Rensing S.A."/>
        </authorList>
    </citation>
    <scope>NUCLEOTIDE SEQUENCE [LARGE SCALE GENOMIC DNA]</scope>
    <source>
        <strain evidence="1 2">cv. Gransden 2004</strain>
    </source>
</reference>
<dbReference type="Gramene" id="Pp3c10_21610V3.2">
    <property type="protein sequence ID" value="PAC:32901047.CDS.1"/>
    <property type="gene ID" value="Pp3c10_21610"/>
</dbReference>
<dbReference type="Proteomes" id="UP000006727">
    <property type="component" value="Chromosome 10"/>
</dbReference>
<keyword evidence="2" id="KW-1185">Reference proteome</keyword>
<evidence type="ECO:0000313" key="2">
    <source>
        <dbReference type="Proteomes" id="UP000006727"/>
    </source>
</evidence>
<accession>A0A7I3YV34</accession>
<dbReference type="AlphaFoldDB" id="A0A7I3YV34"/>
<gene>
    <name evidence="1" type="primary">LOC112287767</name>
</gene>
<evidence type="ECO:0000313" key="1">
    <source>
        <dbReference type="EnsemblPlants" id="PAC:32901047.CDS.1"/>
    </source>
</evidence>
<organism evidence="1 2">
    <name type="scientific">Physcomitrium patens</name>
    <name type="common">Spreading-leaved earth moss</name>
    <name type="synonym">Physcomitrella patens</name>
    <dbReference type="NCBI Taxonomy" id="3218"/>
    <lineage>
        <taxon>Eukaryota</taxon>
        <taxon>Viridiplantae</taxon>
        <taxon>Streptophyta</taxon>
        <taxon>Embryophyta</taxon>
        <taxon>Bryophyta</taxon>
        <taxon>Bryophytina</taxon>
        <taxon>Bryopsida</taxon>
        <taxon>Funariidae</taxon>
        <taxon>Funariales</taxon>
        <taxon>Funariaceae</taxon>
        <taxon>Physcomitrium</taxon>
    </lineage>
</organism>
<reference evidence="1" key="3">
    <citation type="submission" date="2020-12" db="UniProtKB">
        <authorList>
            <consortium name="EnsemblPlants"/>
        </authorList>
    </citation>
    <scope>IDENTIFICATION</scope>
</reference>
<reference evidence="1 2" key="1">
    <citation type="journal article" date="2008" name="Science">
        <title>The Physcomitrella genome reveals evolutionary insights into the conquest of land by plants.</title>
        <authorList>
            <person name="Rensing S."/>
            <person name="Lang D."/>
            <person name="Zimmer A."/>
            <person name="Terry A."/>
            <person name="Salamov A."/>
            <person name="Shapiro H."/>
            <person name="Nishiyama T."/>
            <person name="Perroud P.-F."/>
            <person name="Lindquist E."/>
            <person name="Kamisugi Y."/>
            <person name="Tanahashi T."/>
            <person name="Sakakibara K."/>
            <person name="Fujita T."/>
            <person name="Oishi K."/>
            <person name="Shin-I T."/>
            <person name="Kuroki Y."/>
            <person name="Toyoda A."/>
            <person name="Suzuki Y."/>
            <person name="Hashimoto A."/>
            <person name="Yamaguchi K."/>
            <person name="Sugano A."/>
            <person name="Kohara Y."/>
            <person name="Fujiyama A."/>
            <person name="Anterola A."/>
            <person name="Aoki S."/>
            <person name="Ashton N."/>
            <person name="Barbazuk W.B."/>
            <person name="Barker E."/>
            <person name="Bennetzen J."/>
            <person name="Bezanilla M."/>
            <person name="Blankenship R."/>
            <person name="Cho S.H."/>
            <person name="Dutcher S."/>
            <person name="Estelle M."/>
            <person name="Fawcett J.A."/>
            <person name="Gundlach H."/>
            <person name="Hanada K."/>
            <person name="Heyl A."/>
            <person name="Hicks K.A."/>
            <person name="Hugh J."/>
            <person name="Lohr M."/>
            <person name="Mayer K."/>
            <person name="Melkozernov A."/>
            <person name="Murata T."/>
            <person name="Nelson D."/>
            <person name="Pils B."/>
            <person name="Prigge M."/>
            <person name="Reiss B."/>
            <person name="Renner T."/>
            <person name="Rombauts S."/>
            <person name="Rushton P."/>
            <person name="Sanderfoot A."/>
            <person name="Schween G."/>
            <person name="Shiu S.-H."/>
            <person name="Stueber K."/>
            <person name="Theodoulou F.L."/>
            <person name="Tu H."/>
            <person name="Van de Peer Y."/>
            <person name="Verrier P.J."/>
            <person name="Waters E."/>
            <person name="Wood A."/>
            <person name="Yang L."/>
            <person name="Cove D."/>
            <person name="Cuming A."/>
            <person name="Hasebe M."/>
            <person name="Lucas S."/>
            <person name="Mishler D.B."/>
            <person name="Reski R."/>
            <person name="Grigoriev I."/>
            <person name="Quatrano R.S."/>
            <person name="Boore J.L."/>
        </authorList>
    </citation>
    <scope>NUCLEOTIDE SEQUENCE [LARGE SCALE GENOMIC DNA]</scope>
    <source>
        <strain evidence="1 2">cv. Gransden 2004</strain>
    </source>
</reference>
<name>A0A7I3YV34_PHYPA</name>
<proteinExistence type="predicted"/>
<sequence length="80" mass="9261">MPAILVYRRADKLVHQVLCLPTVLLDVTPSRCVMGTRDEVQMIFLYIDLATRKILSTPSPTQLELWIGQTHIFPWWVVLL</sequence>